<dbReference type="InterPro" id="IPR017452">
    <property type="entry name" value="GPCR_Rhodpsn_7TM"/>
</dbReference>
<name>A0A8S3YMU0_9EUPU</name>
<dbReference type="InterPro" id="IPR019427">
    <property type="entry name" value="7TM_GPCR_serpentine_rcpt_Srw"/>
</dbReference>
<dbReference type="OrthoDB" id="6276488at2759"/>
<comment type="caution">
    <text evidence="10">The sequence shown here is derived from an EMBL/GenBank/DDBJ whole genome shotgun (WGS) entry which is preliminary data.</text>
</comment>
<feature type="transmembrane region" description="Helical" evidence="8">
    <location>
        <begin position="208"/>
        <end position="231"/>
    </location>
</feature>
<feature type="transmembrane region" description="Helical" evidence="8">
    <location>
        <begin position="105"/>
        <end position="126"/>
    </location>
</feature>
<evidence type="ECO:0000313" key="10">
    <source>
        <dbReference type="EMBL" id="CAG5116581.1"/>
    </source>
</evidence>
<keyword evidence="2 8" id="KW-0812">Transmembrane</keyword>
<feature type="transmembrane region" description="Helical" evidence="8">
    <location>
        <begin position="146"/>
        <end position="169"/>
    </location>
</feature>
<dbReference type="SUPFAM" id="SSF81321">
    <property type="entry name" value="Family A G protein-coupled receptor-like"/>
    <property type="match status" value="1"/>
</dbReference>
<evidence type="ECO:0000256" key="7">
    <source>
        <dbReference type="ARBA" id="ARBA00023224"/>
    </source>
</evidence>
<keyword evidence="5 8" id="KW-0472">Membrane</keyword>
<keyword evidence="6" id="KW-0675">Receptor</keyword>
<dbReference type="PRINTS" id="PR00237">
    <property type="entry name" value="GPCRRHODOPSN"/>
</dbReference>
<keyword evidence="7" id="KW-0807">Transducer</keyword>
<dbReference type="EMBL" id="CAJHNH020000271">
    <property type="protein sequence ID" value="CAG5116581.1"/>
    <property type="molecule type" value="Genomic_DNA"/>
</dbReference>
<proteinExistence type="predicted"/>
<dbReference type="PROSITE" id="PS50262">
    <property type="entry name" value="G_PROTEIN_RECEP_F1_2"/>
    <property type="match status" value="1"/>
</dbReference>
<dbReference type="InterPro" id="IPR000276">
    <property type="entry name" value="GPCR_Rhodpsn"/>
</dbReference>
<evidence type="ECO:0000256" key="4">
    <source>
        <dbReference type="ARBA" id="ARBA00023040"/>
    </source>
</evidence>
<feature type="transmembrane region" description="Helical" evidence="8">
    <location>
        <begin position="62"/>
        <end position="85"/>
    </location>
</feature>
<sequence length="338" mass="37897">MPTNLTCVNCFIFDDLSIKITMTIVTVNIVAFGGTISMFGIASNVINIQVFIKQGFSETTNISYTALACSDLLTLMSTLCLSIFWNPLFLNSGLPLVFSQIQMAFAALPNACFSSITGLVTAFTTLERCMCVVWPLKVKSILTSTVTVIFIFSICLVMFLTMISVYSTFTLGWRSEPWTNRTLLGVRFFQNNEIIVNISYLLHSVTQLLAFCAVSVCTVTLVVCLRLRTIWRTQQAQTQNAIRKATKRHDKAMKMVIFIAAAYVVSQLPIIVSFAVSVPYPSFGPLGRYKNIFIVYWSFCVLFGVLKSSINLLVYYVMSSKFRQTCDRMLSLLLSTFK</sequence>
<evidence type="ECO:0000313" key="11">
    <source>
        <dbReference type="Proteomes" id="UP000678393"/>
    </source>
</evidence>
<comment type="subcellular location">
    <subcellularLocation>
        <location evidence="1">Membrane</location>
        <topology evidence="1">Multi-pass membrane protein</topology>
    </subcellularLocation>
</comment>
<accession>A0A8S3YMU0</accession>
<dbReference type="GO" id="GO:0016020">
    <property type="term" value="C:membrane"/>
    <property type="evidence" value="ECO:0007669"/>
    <property type="project" value="UniProtKB-SubCell"/>
</dbReference>
<evidence type="ECO:0000256" key="2">
    <source>
        <dbReference type="ARBA" id="ARBA00022692"/>
    </source>
</evidence>
<feature type="transmembrane region" description="Helical" evidence="8">
    <location>
        <begin position="20"/>
        <end position="41"/>
    </location>
</feature>
<evidence type="ECO:0000256" key="6">
    <source>
        <dbReference type="ARBA" id="ARBA00023170"/>
    </source>
</evidence>
<gene>
    <name evidence="10" type="ORF">CUNI_LOCUS2139</name>
</gene>
<dbReference type="Pfam" id="PF10324">
    <property type="entry name" value="7TM_GPCR_Srw"/>
    <property type="match status" value="1"/>
</dbReference>
<dbReference type="Gene3D" id="1.20.1070.10">
    <property type="entry name" value="Rhodopsin 7-helix transmembrane proteins"/>
    <property type="match status" value="1"/>
</dbReference>
<protein>
    <recommendedName>
        <fullName evidence="9">G-protein coupled receptors family 1 profile domain-containing protein</fullName>
    </recommendedName>
</protein>
<keyword evidence="4" id="KW-0297">G-protein coupled receptor</keyword>
<dbReference type="GO" id="GO:0008528">
    <property type="term" value="F:G protein-coupled peptide receptor activity"/>
    <property type="evidence" value="ECO:0007669"/>
    <property type="project" value="InterPro"/>
</dbReference>
<keyword evidence="3 8" id="KW-1133">Transmembrane helix</keyword>
<feature type="domain" description="G-protein coupled receptors family 1 profile" evidence="9">
    <location>
        <begin position="43"/>
        <end position="315"/>
    </location>
</feature>
<dbReference type="AlphaFoldDB" id="A0A8S3YMU0"/>
<evidence type="ECO:0000256" key="1">
    <source>
        <dbReference type="ARBA" id="ARBA00004141"/>
    </source>
</evidence>
<dbReference type="PANTHER" id="PTHR24243:SF208">
    <property type="entry name" value="PYROKININ-1 RECEPTOR"/>
    <property type="match status" value="1"/>
</dbReference>
<organism evidence="10 11">
    <name type="scientific">Candidula unifasciata</name>
    <dbReference type="NCBI Taxonomy" id="100452"/>
    <lineage>
        <taxon>Eukaryota</taxon>
        <taxon>Metazoa</taxon>
        <taxon>Spiralia</taxon>
        <taxon>Lophotrochozoa</taxon>
        <taxon>Mollusca</taxon>
        <taxon>Gastropoda</taxon>
        <taxon>Heterobranchia</taxon>
        <taxon>Euthyneura</taxon>
        <taxon>Panpulmonata</taxon>
        <taxon>Eupulmonata</taxon>
        <taxon>Stylommatophora</taxon>
        <taxon>Helicina</taxon>
        <taxon>Helicoidea</taxon>
        <taxon>Geomitridae</taxon>
        <taxon>Candidula</taxon>
    </lineage>
</organism>
<dbReference type="PANTHER" id="PTHR24243">
    <property type="entry name" value="G-PROTEIN COUPLED RECEPTOR"/>
    <property type="match status" value="1"/>
</dbReference>
<evidence type="ECO:0000256" key="8">
    <source>
        <dbReference type="SAM" id="Phobius"/>
    </source>
</evidence>
<dbReference type="Proteomes" id="UP000678393">
    <property type="component" value="Unassembled WGS sequence"/>
</dbReference>
<evidence type="ECO:0000259" key="9">
    <source>
        <dbReference type="PROSITE" id="PS50262"/>
    </source>
</evidence>
<feature type="transmembrane region" description="Helical" evidence="8">
    <location>
        <begin position="294"/>
        <end position="318"/>
    </location>
</feature>
<feature type="transmembrane region" description="Helical" evidence="8">
    <location>
        <begin position="252"/>
        <end position="274"/>
    </location>
</feature>
<keyword evidence="11" id="KW-1185">Reference proteome</keyword>
<evidence type="ECO:0000256" key="3">
    <source>
        <dbReference type="ARBA" id="ARBA00022989"/>
    </source>
</evidence>
<reference evidence="10" key="1">
    <citation type="submission" date="2021-04" db="EMBL/GenBank/DDBJ databases">
        <authorList>
            <consortium name="Molecular Ecology Group"/>
        </authorList>
    </citation>
    <scope>NUCLEOTIDE SEQUENCE</scope>
</reference>
<evidence type="ECO:0000256" key="5">
    <source>
        <dbReference type="ARBA" id="ARBA00023136"/>
    </source>
</evidence>